<dbReference type="SUPFAM" id="SSF48452">
    <property type="entry name" value="TPR-like"/>
    <property type="match status" value="1"/>
</dbReference>
<dbReference type="PROSITE" id="PS50005">
    <property type="entry name" value="TPR"/>
    <property type="match status" value="1"/>
</dbReference>
<proteinExistence type="predicted"/>
<dbReference type="Proteomes" id="UP000297031">
    <property type="component" value="Chromosome"/>
</dbReference>
<evidence type="ECO:0000256" key="3">
    <source>
        <dbReference type="SAM" id="Phobius"/>
    </source>
</evidence>
<dbReference type="SMART" id="SM00028">
    <property type="entry name" value="TPR"/>
    <property type="match status" value="3"/>
</dbReference>
<accession>A0A4P7VQI7</accession>
<dbReference type="EMBL" id="CP039393">
    <property type="protein sequence ID" value="QCD36554.1"/>
    <property type="molecule type" value="Genomic_DNA"/>
</dbReference>
<evidence type="ECO:0000256" key="2">
    <source>
        <dbReference type="SAM" id="Coils"/>
    </source>
</evidence>
<dbReference type="KEGG" id="mgod:E7746_12005"/>
<keyword evidence="5" id="KW-1185">Reference proteome</keyword>
<evidence type="ECO:0000256" key="1">
    <source>
        <dbReference type="PROSITE-ProRule" id="PRU00339"/>
    </source>
</evidence>
<protein>
    <submittedName>
        <fullName evidence="4">Tetratricopeptide repeat protein</fullName>
    </submittedName>
</protein>
<feature type="repeat" description="TPR" evidence="1">
    <location>
        <begin position="104"/>
        <end position="137"/>
    </location>
</feature>
<dbReference type="AlphaFoldDB" id="A0A4P7VQI7"/>
<gene>
    <name evidence="4" type="ORF">E7746_12005</name>
</gene>
<evidence type="ECO:0000313" key="4">
    <source>
        <dbReference type="EMBL" id="QCD36554.1"/>
    </source>
</evidence>
<dbReference type="Pfam" id="PF13181">
    <property type="entry name" value="TPR_8"/>
    <property type="match status" value="1"/>
</dbReference>
<dbReference type="OrthoDB" id="1070114at2"/>
<keyword evidence="3" id="KW-0812">Transmembrane</keyword>
<dbReference type="InterPro" id="IPR019734">
    <property type="entry name" value="TPR_rpt"/>
</dbReference>
<keyword evidence="3" id="KW-0472">Membrane</keyword>
<dbReference type="Gene3D" id="1.25.40.10">
    <property type="entry name" value="Tetratricopeptide repeat domain"/>
    <property type="match status" value="2"/>
</dbReference>
<keyword evidence="2" id="KW-0175">Coiled coil</keyword>
<evidence type="ECO:0000313" key="5">
    <source>
        <dbReference type="Proteomes" id="UP000297031"/>
    </source>
</evidence>
<reference evidence="4 5" key="1">
    <citation type="submission" date="2019-02" db="EMBL/GenBank/DDBJ databases">
        <title>Isolation and identification of novel species under the genus Muribaculum.</title>
        <authorList>
            <person name="Miyake S."/>
            <person name="Ding Y."/>
            <person name="Low A."/>
            <person name="Soh M."/>
            <person name="Seedorf H."/>
        </authorList>
    </citation>
    <scope>NUCLEOTIDE SEQUENCE [LARGE SCALE GENOMIC DNA]</scope>
    <source>
        <strain evidence="4 5">TLL-A4</strain>
    </source>
</reference>
<sequence>MKHLLHIFITVVCIAVVAGCADNSRLRDDIDRAGRLADTCPDSAIALLDSLSPAINQADKATRMRYDLMLIKSRDKAYIEHRNDSMIAPVVEYFTGHSDPDLTPLALYYAGRVYSDLGDAPRALDYYQKAVNSLISNDNDRLRTYIYTQIGDLYYRQGLFEYALNANKKSLDLSYALNDTLFIIDGLKEIAHTYINMNHEDSALICYKKAYELSQSINEEELSGCLLSQYAYLENSLGNKEVADSLIEKALMYDYKTENLKSVLYAITSKIYMQRGKSQQALPYLLWLCDNGSIYAKRNAYRNITLYHIQKMQWHDALKYNNKAFDAVDSIRKIEGAEAVARVKANYDYSLYKIENSDLKVNNARKNKIIIILSAISILIMLFIFFWWKSIKLKSQHQIELLNNMKFLHESETENILNEKLKVTEELHAKITNLLLENHSYNEKVNSLTDYITELENTLNQTTAQLEDLTSSKQISDNKLMSSEIVGKIKRNISDNNFNLSYNEWKALEKSIISNCPDFYKKLHPDRFMSALEWRVTMLIKIGISPSNISKMVNRSKETVTSIRSRLYAKVFKIEKASARDWDSFIRSL</sequence>
<name>A0A4P7VQI7_9BACT</name>
<dbReference type="InterPro" id="IPR011990">
    <property type="entry name" value="TPR-like_helical_dom_sf"/>
</dbReference>
<dbReference type="RefSeq" id="WP_136410958.1">
    <property type="nucleotide sequence ID" value="NZ_CP039393.1"/>
</dbReference>
<feature type="transmembrane region" description="Helical" evidence="3">
    <location>
        <begin position="369"/>
        <end position="388"/>
    </location>
</feature>
<feature type="coiled-coil region" evidence="2">
    <location>
        <begin position="445"/>
        <end position="472"/>
    </location>
</feature>
<organism evidence="4 5">
    <name type="scientific">Muribaculum gordoncarteri</name>
    <dbReference type="NCBI Taxonomy" id="2530390"/>
    <lineage>
        <taxon>Bacteria</taxon>
        <taxon>Pseudomonadati</taxon>
        <taxon>Bacteroidota</taxon>
        <taxon>Bacteroidia</taxon>
        <taxon>Bacteroidales</taxon>
        <taxon>Muribaculaceae</taxon>
        <taxon>Muribaculum</taxon>
    </lineage>
</organism>
<keyword evidence="3" id="KW-1133">Transmembrane helix</keyword>
<dbReference type="PROSITE" id="PS51257">
    <property type="entry name" value="PROKAR_LIPOPROTEIN"/>
    <property type="match status" value="1"/>
</dbReference>
<keyword evidence="1" id="KW-0802">TPR repeat</keyword>